<dbReference type="Proteomes" id="UP000276133">
    <property type="component" value="Unassembled WGS sequence"/>
</dbReference>
<sequence>MNTLWSNNSADEMCDTIVHNSMRIWASAVENFYNSINKDQLNVIIPHTKCWNGTDFENIKYHYGKNFHRFNLLKASINKGERGFMKFNDSGNKSELNQRKYFLKSALYLGTP</sequence>
<keyword evidence="2" id="KW-1185">Reference proteome</keyword>
<gene>
    <name evidence="1" type="ORF">BpHYR1_016656</name>
</gene>
<evidence type="ECO:0000313" key="2">
    <source>
        <dbReference type="Proteomes" id="UP000276133"/>
    </source>
</evidence>
<evidence type="ECO:0000313" key="1">
    <source>
        <dbReference type="EMBL" id="RNA20693.1"/>
    </source>
</evidence>
<dbReference type="AlphaFoldDB" id="A0A3M7RAQ7"/>
<organism evidence="1 2">
    <name type="scientific">Brachionus plicatilis</name>
    <name type="common">Marine rotifer</name>
    <name type="synonym">Brachionus muelleri</name>
    <dbReference type="NCBI Taxonomy" id="10195"/>
    <lineage>
        <taxon>Eukaryota</taxon>
        <taxon>Metazoa</taxon>
        <taxon>Spiralia</taxon>
        <taxon>Gnathifera</taxon>
        <taxon>Rotifera</taxon>
        <taxon>Eurotatoria</taxon>
        <taxon>Monogononta</taxon>
        <taxon>Pseudotrocha</taxon>
        <taxon>Ploima</taxon>
        <taxon>Brachionidae</taxon>
        <taxon>Brachionus</taxon>
    </lineage>
</organism>
<name>A0A3M7RAQ7_BRAPC</name>
<accession>A0A3M7RAQ7</accession>
<protein>
    <submittedName>
        <fullName evidence="1">Uncharacterized protein</fullName>
    </submittedName>
</protein>
<comment type="caution">
    <text evidence="1">The sequence shown here is derived from an EMBL/GenBank/DDBJ whole genome shotgun (WGS) entry which is preliminary data.</text>
</comment>
<proteinExistence type="predicted"/>
<dbReference type="EMBL" id="REGN01003805">
    <property type="protein sequence ID" value="RNA20693.1"/>
    <property type="molecule type" value="Genomic_DNA"/>
</dbReference>
<reference evidence="1 2" key="1">
    <citation type="journal article" date="2018" name="Sci. Rep.">
        <title>Genomic signatures of local adaptation to the degree of environmental predictability in rotifers.</title>
        <authorList>
            <person name="Franch-Gras L."/>
            <person name="Hahn C."/>
            <person name="Garcia-Roger E.M."/>
            <person name="Carmona M.J."/>
            <person name="Serra M."/>
            <person name="Gomez A."/>
        </authorList>
    </citation>
    <scope>NUCLEOTIDE SEQUENCE [LARGE SCALE GENOMIC DNA]</scope>
    <source>
        <strain evidence="1">HYR1</strain>
    </source>
</reference>